<reference evidence="8" key="1">
    <citation type="submission" date="2016-10" db="EMBL/GenBank/DDBJ databases">
        <authorList>
            <person name="Varghese N."/>
            <person name="Submissions S."/>
        </authorList>
    </citation>
    <scope>NUCLEOTIDE SEQUENCE [LARGE SCALE GENOMIC DNA]</scope>
    <source>
        <strain evidence="8">DSM 45245</strain>
    </source>
</reference>
<evidence type="ECO:0000313" key="8">
    <source>
        <dbReference type="Proteomes" id="UP000242415"/>
    </source>
</evidence>
<organism evidence="7 8">
    <name type="scientific">Micromonospora pattaloongensis</name>
    <dbReference type="NCBI Taxonomy" id="405436"/>
    <lineage>
        <taxon>Bacteria</taxon>
        <taxon>Bacillati</taxon>
        <taxon>Actinomycetota</taxon>
        <taxon>Actinomycetes</taxon>
        <taxon>Micromonosporales</taxon>
        <taxon>Micromonosporaceae</taxon>
        <taxon>Micromonospora</taxon>
    </lineage>
</organism>
<dbReference type="InterPro" id="IPR023408">
    <property type="entry name" value="MscS_beta-dom_sf"/>
</dbReference>
<protein>
    <submittedName>
        <fullName evidence="7">Small-conductance mechanosensitive channel</fullName>
    </submittedName>
</protein>
<dbReference type="Pfam" id="PF00924">
    <property type="entry name" value="MS_channel_2nd"/>
    <property type="match status" value="1"/>
</dbReference>
<keyword evidence="8" id="KW-1185">Reference proteome</keyword>
<feature type="transmembrane region" description="Helical" evidence="5">
    <location>
        <begin position="51"/>
        <end position="70"/>
    </location>
</feature>
<keyword evidence="4 5" id="KW-0472">Membrane</keyword>
<name>A0A1H3JJP6_9ACTN</name>
<feature type="domain" description="Mechanosensitive ion channel MscS" evidence="6">
    <location>
        <begin position="177"/>
        <end position="243"/>
    </location>
</feature>
<dbReference type="SUPFAM" id="SSF50182">
    <property type="entry name" value="Sm-like ribonucleoproteins"/>
    <property type="match status" value="1"/>
</dbReference>
<dbReference type="InterPro" id="IPR010920">
    <property type="entry name" value="LSM_dom_sf"/>
</dbReference>
<dbReference type="Gene3D" id="2.30.30.60">
    <property type="match status" value="1"/>
</dbReference>
<evidence type="ECO:0000256" key="2">
    <source>
        <dbReference type="ARBA" id="ARBA00022692"/>
    </source>
</evidence>
<gene>
    <name evidence="7" type="ORF">SAMN05444365_102137</name>
</gene>
<dbReference type="PANTHER" id="PTHR30566">
    <property type="entry name" value="YNAI-RELATED MECHANOSENSITIVE ION CHANNEL"/>
    <property type="match status" value="1"/>
</dbReference>
<sequence>MLTGWFVVVGVGCVAGFVAWLIGVAMLRALRAARKKEADVAERRVHIQRSFSALFVIASMYYTLPFTGLPKAHLKPVRHVLLILLILTLGWFLLKVGRAIEDALVERYPVSRLPDDPRARRARTQIAVLRRVFATLVVLVAIGAALTTIEPIRVLGTSVLASAGVASVVLGIAAQGTLSHVLAGLQLAFTDALRIDDVVVLEGEWGHIENVQLTYVVVRSWDERRIILPTTYFTTKPYQNWTKYESRVLGTIDVQLDYTADIDVLRAETQRLLDSSEHWDHQYWVLEMTEMTSSTVTIRIAASAPNGAKVWWLRVQLREGLVKYLRDNHPQWLPRGRGAYQP</sequence>
<dbReference type="RefSeq" id="WP_091552952.1">
    <property type="nucleotide sequence ID" value="NZ_FNPH01000002.1"/>
</dbReference>
<dbReference type="PANTHER" id="PTHR30566:SF25">
    <property type="entry name" value="INNER MEMBRANE PROTEIN"/>
    <property type="match status" value="1"/>
</dbReference>
<keyword evidence="2 5" id="KW-0812">Transmembrane</keyword>
<evidence type="ECO:0000256" key="4">
    <source>
        <dbReference type="ARBA" id="ARBA00023136"/>
    </source>
</evidence>
<evidence type="ECO:0000313" key="7">
    <source>
        <dbReference type="EMBL" id="SDY39809.1"/>
    </source>
</evidence>
<proteinExistence type="predicted"/>
<accession>A0A1H3JJP6</accession>
<evidence type="ECO:0000259" key="6">
    <source>
        <dbReference type="Pfam" id="PF00924"/>
    </source>
</evidence>
<comment type="subcellular location">
    <subcellularLocation>
        <location evidence="1">Membrane</location>
    </subcellularLocation>
</comment>
<dbReference type="Proteomes" id="UP000242415">
    <property type="component" value="Unassembled WGS sequence"/>
</dbReference>
<feature type="transmembrane region" description="Helical" evidence="5">
    <location>
        <begin position="76"/>
        <end position="94"/>
    </location>
</feature>
<keyword evidence="3 5" id="KW-1133">Transmembrane helix</keyword>
<dbReference type="GO" id="GO:0055085">
    <property type="term" value="P:transmembrane transport"/>
    <property type="evidence" value="ECO:0007669"/>
    <property type="project" value="InterPro"/>
</dbReference>
<feature type="transmembrane region" description="Helical" evidence="5">
    <location>
        <begin position="128"/>
        <end position="149"/>
    </location>
</feature>
<dbReference type="InterPro" id="IPR006685">
    <property type="entry name" value="MscS_channel_2nd"/>
</dbReference>
<dbReference type="GO" id="GO:0016020">
    <property type="term" value="C:membrane"/>
    <property type="evidence" value="ECO:0007669"/>
    <property type="project" value="UniProtKB-SubCell"/>
</dbReference>
<feature type="transmembrane region" description="Helical" evidence="5">
    <location>
        <begin position="6"/>
        <end position="30"/>
    </location>
</feature>
<dbReference type="EMBL" id="FNPH01000002">
    <property type="protein sequence ID" value="SDY39809.1"/>
    <property type="molecule type" value="Genomic_DNA"/>
</dbReference>
<dbReference type="Gene3D" id="1.10.287.1260">
    <property type="match status" value="1"/>
</dbReference>
<dbReference type="STRING" id="405436.SAMN05444365_102137"/>
<evidence type="ECO:0000256" key="3">
    <source>
        <dbReference type="ARBA" id="ARBA00022989"/>
    </source>
</evidence>
<dbReference type="OrthoDB" id="9792218at2"/>
<evidence type="ECO:0000256" key="5">
    <source>
        <dbReference type="SAM" id="Phobius"/>
    </source>
</evidence>
<dbReference type="AlphaFoldDB" id="A0A1H3JJP6"/>
<evidence type="ECO:0000256" key="1">
    <source>
        <dbReference type="ARBA" id="ARBA00004370"/>
    </source>
</evidence>